<feature type="domain" description="Thiolase N-terminal" evidence="8">
    <location>
        <begin position="5"/>
        <end position="254"/>
    </location>
</feature>
<dbReference type="InterPro" id="IPR002155">
    <property type="entry name" value="Thiolase"/>
</dbReference>
<feature type="active site" description="Proton acceptor" evidence="6">
    <location>
        <position position="371"/>
    </location>
</feature>
<reference evidence="10 11" key="1">
    <citation type="submission" date="2019-02" db="EMBL/GenBank/DDBJ databases">
        <title>Deep-cultivation of Planctomycetes and their phenomic and genomic characterization uncovers novel biology.</title>
        <authorList>
            <person name="Wiegand S."/>
            <person name="Jogler M."/>
            <person name="Boedeker C."/>
            <person name="Pinto D."/>
            <person name="Vollmers J."/>
            <person name="Rivas-Marin E."/>
            <person name="Kohn T."/>
            <person name="Peeters S.H."/>
            <person name="Heuer A."/>
            <person name="Rast P."/>
            <person name="Oberbeckmann S."/>
            <person name="Bunk B."/>
            <person name="Jeske O."/>
            <person name="Meyerdierks A."/>
            <person name="Storesund J.E."/>
            <person name="Kallscheuer N."/>
            <person name="Luecker S."/>
            <person name="Lage O.M."/>
            <person name="Pohl T."/>
            <person name="Merkel B.J."/>
            <person name="Hornburger P."/>
            <person name="Mueller R.-W."/>
            <person name="Bruemmer F."/>
            <person name="Labrenz M."/>
            <person name="Spormann A.M."/>
            <person name="Op den Camp H."/>
            <person name="Overmann J."/>
            <person name="Amann R."/>
            <person name="Jetten M.S.M."/>
            <person name="Mascher T."/>
            <person name="Medema M.H."/>
            <person name="Devos D.P."/>
            <person name="Kaster A.-K."/>
            <person name="Ovreas L."/>
            <person name="Rohde M."/>
            <person name="Galperin M.Y."/>
            <person name="Jogler C."/>
        </authorList>
    </citation>
    <scope>NUCLEOTIDE SEQUENCE [LARGE SCALE GENOMIC DNA]</scope>
    <source>
        <strain evidence="10 11">Pla110</strain>
    </source>
</reference>
<dbReference type="EMBL" id="CP036281">
    <property type="protein sequence ID" value="QDU80419.1"/>
    <property type="molecule type" value="Genomic_DNA"/>
</dbReference>
<dbReference type="InterPro" id="IPR020613">
    <property type="entry name" value="Thiolase_CS"/>
</dbReference>
<evidence type="ECO:0000256" key="7">
    <source>
        <dbReference type="RuleBase" id="RU003557"/>
    </source>
</evidence>
<dbReference type="FunFam" id="3.40.47.10:FF:000010">
    <property type="entry name" value="Acetyl-CoA acetyltransferase (Thiolase)"/>
    <property type="match status" value="1"/>
</dbReference>
<dbReference type="InterPro" id="IPR020610">
    <property type="entry name" value="Thiolase_AS"/>
</dbReference>
<dbReference type="PIRSF" id="PIRSF000429">
    <property type="entry name" value="Ac-CoA_Ac_transf"/>
    <property type="match status" value="1"/>
</dbReference>
<dbReference type="GO" id="GO:0010124">
    <property type="term" value="P:phenylacetate catabolic process"/>
    <property type="evidence" value="ECO:0007669"/>
    <property type="project" value="TreeGrafter"/>
</dbReference>
<evidence type="ECO:0000259" key="8">
    <source>
        <dbReference type="Pfam" id="PF00108"/>
    </source>
</evidence>
<evidence type="ECO:0000256" key="5">
    <source>
        <dbReference type="ARBA" id="ARBA00024073"/>
    </source>
</evidence>
<dbReference type="GO" id="GO:0003988">
    <property type="term" value="F:acetyl-CoA C-acyltransferase activity"/>
    <property type="evidence" value="ECO:0007669"/>
    <property type="project" value="UniProtKB-EC"/>
</dbReference>
<dbReference type="KEGG" id="plon:Pla110_21480"/>
<dbReference type="CDD" id="cd00751">
    <property type="entry name" value="thiolase"/>
    <property type="match status" value="1"/>
</dbReference>
<dbReference type="Pfam" id="PF00108">
    <property type="entry name" value="Thiolase_N"/>
    <property type="match status" value="1"/>
</dbReference>
<comment type="similarity">
    <text evidence="2 7">Belongs to the thiolase-like superfamily. Thiolase family.</text>
</comment>
<dbReference type="SUPFAM" id="SSF53901">
    <property type="entry name" value="Thiolase-like"/>
    <property type="match status" value="2"/>
</dbReference>
<dbReference type="GO" id="GO:0006635">
    <property type="term" value="P:fatty acid beta-oxidation"/>
    <property type="evidence" value="ECO:0007669"/>
    <property type="project" value="TreeGrafter"/>
</dbReference>
<dbReference type="InterPro" id="IPR016039">
    <property type="entry name" value="Thiolase-like"/>
</dbReference>
<keyword evidence="4 7" id="KW-0012">Acyltransferase</keyword>
<gene>
    <name evidence="10" type="primary">fadA_2</name>
    <name evidence="10" type="ORF">Pla110_21480</name>
</gene>
<dbReference type="InterPro" id="IPR050215">
    <property type="entry name" value="Thiolase-like_sf_Thiolase"/>
</dbReference>
<dbReference type="InterPro" id="IPR020617">
    <property type="entry name" value="Thiolase_C"/>
</dbReference>
<dbReference type="Pfam" id="PF02803">
    <property type="entry name" value="Thiolase_C"/>
    <property type="match status" value="1"/>
</dbReference>
<protein>
    <recommendedName>
        <fullName evidence="5">acetyl-CoA C-acyltransferase</fullName>
        <ecNumber evidence="5">2.3.1.16</ecNumber>
    </recommendedName>
</protein>
<proteinExistence type="inferred from homology"/>
<evidence type="ECO:0000313" key="10">
    <source>
        <dbReference type="EMBL" id="QDU80419.1"/>
    </source>
</evidence>
<feature type="active site" description="Acyl-thioester intermediate" evidence="6">
    <location>
        <position position="92"/>
    </location>
</feature>
<dbReference type="GO" id="GO:0005737">
    <property type="term" value="C:cytoplasm"/>
    <property type="evidence" value="ECO:0007669"/>
    <property type="project" value="UniProtKB-ARBA"/>
</dbReference>
<sequence>MQEAVIVDAVRTPVAKASPDAGNFRDVRAEDLSGHIIKSLVERTGIDPHLIEDVKWGCVQQQGEQGINLGRIVSLVAGLPVEVAGMTVNRNCGSSLTAIHDATMYIRGGNDNIQIVGGVEHMHHVPMNKGYSVAPSLLYKYSESMMNMGMTAEYLATKYEIGREEQDEFAARSHQLAAAATQKGSFQTEIIPTWGRDDDGRKNLIDQDQGIRYDCSQEGLARLRPAFKPADGSVTAGNSSQLSVGATAMLMMSADTARELGYHPMAKVISLSVTGVDPCEMGIGPVPAVLKALDRAGLSLKDIGAIELNEAFAVQALSVMKCLGLSADVVNLRGGAIALGHPLGASGARIATTLLHRMRDENVKYGLATMCIGQGQGIATIFEAT</sequence>
<evidence type="ECO:0000313" key="11">
    <source>
        <dbReference type="Proteomes" id="UP000317178"/>
    </source>
</evidence>
<evidence type="ECO:0000256" key="1">
    <source>
        <dbReference type="ARBA" id="ARBA00005189"/>
    </source>
</evidence>
<comment type="pathway">
    <text evidence="1">Lipid metabolism.</text>
</comment>
<dbReference type="RefSeq" id="WP_144995701.1">
    <property type="nucleotide sequence ID" value="NZ_CP036281.1"/>
</dbReference>
<dbReference type="AlphaFoldDB" id="A0A518CMG6"/>
<name>A0A518CMG6_9PLAN</name>
<dbReference type="EC" id="2.3.1.16" evidence="5"/>
<dbReference type="OrthoDB" id="9764892at2"/>
<organism evidence="10 11">
    <name type="scientific">Polystyrenella longa</name>
    <dbReference type="NCBI Taxonomy" id="2528007"/>
    <lineage>
        <taxon>Bacteria</taxon>
        <taxon>Pseudomonadati</taxon>
        <taxon>Planctomycetota</taxon>
        <taxon>Planctomycetia</taxon>
        <taxon>Planctomycetales</taxon>
        <taxon>Planctomycetaceae</taxon>
        <taxon>Polystyrenella</taxon>
    </lineage>
</organism>
<evidence type="ECO:0000259" key="9">
    <source>
        <dbReference type="Pfam" id="PF02803"/>
    </source>
</evidence>
<dbReference type="NCBIfam" id="TIGR01930">
    <property type="entry name" value="AcCoA-C-Actrans"/>
    <property type="match status" value="1"/>
</dbReference>
<dbReference type="Proteomes" id="UP000317178">
    <property type="component" value="Chromosome"/>
</dbReference>
<dbReference type="PANTHER" id="PTHR43853">
    <property type="entry name" value="3-KETOACYL-COA THIOLASE, PEROXISOMAL"/>
    <property type="match status" value="1"/>
</dbReference>
<evidence type="ECO:0000256" key="6">
    <source>
        <dbReference type="PIRSR" id="PIRSR000429-1"/>
    </source>
</evidence>
<evidence type="ECO:0000256" key="3">
    <source>
        <dbReference type="ARBA" id="ARBA00022679"/>
    </source>
</evidence>
<dbReference type="PANTHER" id="PTHR43853:SF11">
    <property type="entry name" value="3-KETOACYL-COA THIOLASE FADA"/>
    <property type="match status" value="1"/>
</dbReference>
<dbReference type="InterPro" id="IPR020616">
    <property type="entry name" value="Thiolase_N"/>
</dbReference>
<dbReference type="InterPro" id="IPR020615">
    <property type="entry name" value="Thiolase_acyl_enz_int_AS"/>
</dbReference>
<feature type="domain" description="Thiolase C-terminal" evidence="9">
    <location>
        <begin position="263"/>
        <end position="383"/>
    </location>
</feature>
<dbReference type="PROSITE" id="PS00098">
    <property type="entry name" value="THIOLASE_1"/>
    <property type="match status" value="1"/>
</dbReference>
<evidence type="ECO:0000256" key="4">
    <source>
        <dbReference type="ARBA" id="ARBA00023315"/>
    </source>
</evidence>
<keyword evidence="11" id="KW-1185">Reference proteome</keyword>
<dbReference type="PROSITE" id="PS00737">
    <property type="entry name" value="THIOLASE_2"/>
    <property type="match status" value="1"/>
</dbReference>
<evidence type="ECO:0000256" key="2">
    <source>
        <dbReference type="ARBA" id="ARBA00010982"/>
    </source>
</evidence>
<dbReference type="Gene3D" id="3.40.47.10">
    <property type="match status" value="2"/>
</dbReference>
<dbReference type="PROSITE" id="PS00099">
    <property type="entry name" value="THIOLASE_3"/>
    <property type="match status" value="1"/>
</dbReference>
<feature type="active site" description="Proton acceptor" evidence="6">
    <location>
        <position position="341"/>
    </location>
</feature>
<accession>A0A518CMG6</accession>
<keyword evidence="3 7" id="KW-0808">Transferase</keyword>